<evidence type="ECO:0000313" key="4">
    <source>
        <dbReference type="Proteomes" id="UP000245591"/>
    </source>
</evidence>
<sequence length="1621" mass="186150">MDNDQQSEYSPEDLDQIKGIFNTVFLDSNNSNVNNNPSNIQDNIAKNLNEIYIEIAKDHRENLSPQISPRKPQNSSKKLQNNPPKENVSSPQTLDFIDLQIDEKLTKKSPNKNTIIVEILNPPSLNSSPTKNPKVIKKSTTSSKQTTTISHIQTTNISVQKSKGFNSTPENLTKRSLRSSATKNSSKDSNQQNSPLDLKSSQNDDSAMLIDNTYHITTDYTSNLPLSQENEELGINTTKDNITAIENIDKTIQKAKMIENNDSRPVNNLSKVNSANYLSDSNNDHSSDVLENSDDSQKKYDSNSDIDMQELYDLENSDDGSYVDDSGEASETELFIHKKRAPDTSTINIEKYINTNVSIGREELDSADSKENTDNENLVENKRSHKSSGGSTKKPKNKEKTSGENTNIYNPISNIGTFNYKFSTKESNTYQSNMSLLEVLYEDSDESGESDSSIDALETSFAESLRHTSGVGLRNIKSGLKRNSKKAQQMNIENRPKSKQEDSSDEDEKLRNNENESDEEVYLIEQNAWTSEANIEYVNQNYQKAITFLQEVVRLDPSIPQSWHTLALIQEELGNYDRALKLYLMSAHLSPSDKALWKRLVQMWRSEMSLHKEKIFELFGENAKNVIKGVRITTSSQSTELLKKFDNARDQLIYCLSKATRADPKDLDLWIQKLEIFEEIENRQMMGICYAGIVKIQPLNTEIVRKALPLFVHYLNDTTLPVKWLSHILKTYWKVLRSTKTKPLSEKRFNYSDLNMLIELRMMRNEYEESICEIKRGARTIQGRAFQTYWEQLELNDEEDKEYANEINPLPIELVVKLGQCRMMIGHTESGKRHFDTLFDLSIDEYADLYQDVANTFKEKEMYNDAITVYEAILSCEEYNNSVIWAQMAMCYKELGEIEKSIEYAQAVIMDDLEEVPMRVFLCEMYELNGDLDSAIQMFSEVEEIRSKTIANEMKVPTPGLFVTDSTQPSSTWEVEKLKYVPMPFFRRTKKKNKSKQSPKFFVMEDEEYQTDAGYETGYETSVDFAANESLLDDSEENFMKVKTYKYTPLSLARIKAAEVVYRRQAAKIRDAQLAFKKIKLLSDRVKNQRSAQIEFCKACRVLFNDWRRTISFYPKSSRKQFTGYHYVFNGLGEDVTMSTEDAYKDIKNIEQGFEKRISDLKNRLNVRPSTRDGYTSGNEGDAQDSSSKVPTTFRGIKFEQWREMFIKYAVALSKTGHARGALAMLETVYDSNVFFYDSLSRATIKLTMLSIAVYSNDSNAMYDIVRWFCTSKPTYSIIYKLYGTIKNVNVNTNNLFNAQPSLKFLRRIYTFLINSFTKNPALMQEFSNKLAQFSIIYNNSSVYNENQSELENGIIESLPFGSVPPKSLDDNQKIIENNFDNIGVTGTSAYQPCIPDMKALLVIMAHHSISTRWYKSAVSSFLLALALDPEDSSLLLSLSSAYQQVTINRRDANTHSKALSCFYYLFQYAKLREKEFYNEIKQFIKKQNDNMDIDIDPVRKSVESSPLPFIYQKLDSDESLVECEHNQQNNDKIPKIDIATWVHSQEVAYNIARTFHGYNILYLAVPYYERALQLFEMYNGIDEIHPCKYTKVAAYNLAQLYTTTGSYAMAQLIYTRYLTI</sequence>
<dbReference type="EMBL" id="MBFU01000331">
    <property type="protein sequence ID" value="PWA00529.1"/>
    <property type="molecule type" value="Genomic_DNA"/>
</dbReference>
<feature type="repeat" description="TPR" evidence="1">
    <location>
        <begin position="526"/>
        <end position="559"/>
    </location>
</feature>
<feature type="compositionally biased region" description="Low complexity" evidence="2">
    <location>
        <begin position="183"/>
        <end position="194"/>
    </location>
</feature>
<keyword evidence="4" id="KW-1185">Reference proteome</keyword>
<dbReference type="InterPro" id="IPR039340">
    <property type="entry name" value="Tfc4/TFIIIC-102/Sfc4"/>
</dbReference>
<feature type="region of interest" description="Disordered" evidence="2">
    <location>
        <begin position="473"/>
        <end position="518"/>
    </location>
</feature>
<organism evidence="3 4">
    <name type="scientific">Smittium angustum</name>
    <dbReference type="NCBI Taxonomy" id="133377"/>
    <lineage>
        <taxon>Eukaryota</taxon>
        <taxon>Fungi</taxon>
        <taxon>Fungi incertae sedis</taxon>
        <taxon>Zoopagomycota</taxon>
        <taxon>Kickxellomycotina</taxon>
        <taxon>Harpellomycetes</taxon>
        <taxon>Harpellales</taxon>
        <taxon>Legeriomycetaceae</taxon>
        <taxon>Smittium</taxon>
    </lineage>
</organism>
<comment type="caution">
    <text evidence="3">The sequence shown here is derived from an EMBL/GenBank/DDBJ whole genome shotgun (WGS) entry which is preliminary data.</text>
</comment>
<feature type="compositionally biased region" description="Polar residues" evidence="2">
    <location>
        <begin position="1173"/>
        <end position="1189"/>
    </location>
</feature>
<dbReference type="SMART" id="SM00028">
    <property type="entry name" value="TPR"/>
    <property type="match status" value="6"/>
</dbReference>
<feature type="compositionally biased region" description="Low complexity" evidence="2">
    <location>
        <begin position="138"/>
        <end position="158"/>
    </location>
</feature>
<reference evidence="3 4" key="1">
    <citation type="journal article" date="2018" name="MBio">
        <title>Comparative Genomics Reveals the Core Gene Toolbox for the Fungus-Insect Symbiosis.</title>
        <authorList>
            <person name="Wang Y."/>
            <person name="Stata M."/>
            <person name="Wang W."/>
            <person name="Stajich J.E."/>
            <person name="White M.M."/>
            <person name="Moncalvo J.M."/>
        </authorList>
    </citation>
    <scope>NUCLEOTIDE SEQUENCE [LARGE SCALE GENOMIC DNA]</scope>
    <source>
        <strain evidence="3 4">AUS-126-30</strain>
    </source>
</reference>
<name>A0A2U1J686_SMIAN</name>
<feature type="region of interest" description="Disordered" evidence="2">
    <location>
        <begin position="60"/>
        <end position="93"/>
    </location>
</feature>
<dbReference type="SUPFAM" id="SSF48452">
    <property type="entry name" value="TPR-like"/>
    <property type="match status" value="1"/>
</dbReference>
<dbReference type="GO" id="GO:0006383">
    <property type="term" value="P:transcription by RNA polymerase III"/>
    <property type="evidence" value="ECO:0007669"/>
    <property type="project" value="InterPro"/>
</dbReference>
<gene>
    <name evidence="3" type="ORF">BB558_003431</name>
</gene>
<dbReference type="PANTHER" id="PTHR23082">
    <property type="entry name" value="TRANSCRIPTION INITIATION FACTOR IIIC TFIIIC , POLYPEPTIDE 3-RELATED"/>
    <property type="match status" value="1"/>
</dbReference>
<proteinExistence type="predicted"/>
<dbReference type="Pfam" id="PF13181">
    <property type="entry name" value="TPR_8"/>
    <property type="match status" value="1"/>
</dbReference>
<evidence type="ECO:0000256" key="1">
    <source>
        <dbReference type="PROSITE-ProRule" id="PRU00339"/>
    </source>
</evidence>
<feature type="compositionally biased region" description="Polar residues" evidence="2">
    <location>
        <begin position="159"/>
        <end position="171"/>
    </location>
</feature>
<feature type="compositionally biased region" description="Polar residues" evidence="2">
    <location>
        <begin position="263"/>
        <end position="281"/>
    </location>
</feature>
<dbReference type="Gene3D" id="1.25.40.10">
    <property type="entry name" value="Tetratricopeptide repeat domain"/>
    <property type="match status" value="2"/>
</dbReference>
<feature type="compositionally biased region" description="Basic and acidic residues" evidence="2">
    <location>
        <begin position="363"/>
        <end position="373"/>
    </location>
</feature>
<feature type="region of interest" description="Disordered" evidence="2">
    <location>
        <begin position="1167"/>
        <end position="1189"/>
    </location>
</feature>
<keyword evidence="1" id="KW-0802">TPR repeat</keyword>
<dbReference type="Proteomes" id="UP000245591">
    <property type="component" value="Unassembled WGS sequence"/>
</dbReference>
<feature type="region of interest" description="Disordered" evidence="2">
    <location>
        <begin position="363"/>
        <end position="411"/>
    </location>
</feature>
<feature type="region of interest" description="Disordered" evidence="2">
    <location>
        <begin position="263"/>
        <end position="305"/>
    </location>
</feature>
<feature type="region of interest" description="Disordered" evidence="2">
    <location>
        <begin position="121"/>
        <end position="204"/>
    </location>
</feature>
<feature type="compositionally biased region" description="Polar residues" evidence="2">
    <location>
        <begin position="63"/>
        <end position="93"/>
    </location>
</feature>
<dbReference type="InterPro" id="IPR019734">
    <property type="entry name" value="TPR_rpt"/>
</dbReference>
<feature type="compositionally biased region" description="Basic and acidic residues" evidence="2">
    <location>
        <begin position="494"/>
        <end position="514"/>
    </location>
</feature>
<dbReference type="PANTHER" id="PTHR23082:SF0">
    <property type="entry name" value="GENERAL TRANSCRIPTION FACTOR 3C POLYPEPTIDE 3"/>
    <property type="match status" value="1"/>
</dbReference>
<dbReference type="InterPro" id="IPR011990">
    <property type="entry name" value="TPR-like_helical_dom_sf"/>
</dbReference>
<dbReference type="PROSITE" id="PS50005">
    <property type="entry name" value="TPR"/>
    <property type="match status" value="2"/>
</dbReference>
<accession>A0A2U1J686</accession>
<evidence type="ECO:0000313" key="3">
    <source>
        <dbReference type="EMBL" id="PWA00529.1"/>
    </source>
</evidence>
<dbReference type="GO" id="GO:0000127">
    <property type="term" value="C:transcription factor TFIIIC complex"/>
    <property type="evidence" value="ECO:0007669"/>
    <property type="project" value="TreeGrafter"/>
</dbReference>
<protein>
    <recommendedName>
        <fullName evidence="5">TPR-like protein</fullName>
    </recommendedName>
</protein>
<evidence type="ECO:0008006" key="5">
    <source>
        <dbReference type="Google" id="ProtNLM"/>
    </source>
</evidence>
<feature type="repeat" description="TPR" evidence="1">
    <location>
        <begin position="560"/>
        <end position="593"/>
    </location>
</feature>
<evidence type="ECO:0000256" key="2">
    <source>
        <dbReference type="SAM" id="MobiDB-lite"/>
    </source>
</evidence>